<proteinExistence type="inferred from homology"/>
<dbReference type="InterPro" id="IPR029054">
    <property type="entry name" value="dUTPase-like"/>
</dbReference>
<dbReference type="CDD" id="cd07557">
    <property type="entry name" value="trimeric_dUTPase"/>
    <property type="match status" value="1"/>
</dbReference>
<dbReference type="GO" id="GO:0000287">
    <property type="term" value="F:magnesium ion binding"/>
    <property type="evidence" value="ECO:0007669"/>
    <property type="project" value="UniProtKB-UniRule"/>
</dbReference>
<dbReference type="GO" id="GO:0046081">
    <property type="term" value="P:dUTP catabolic process"/>
    <property type="evidence" value="ECO:0007669"/>
    <property type="project" value="UniProtKB-UniRule"/>
</dbReference>
<dbReference type="InterPro" id="IPR033704">
    <property type="entry name" value="dUTPase_trimeric"/>
</dbReference>
<dbReference type="InterPro" id="IPR036157">
    <property type="entry name" value="dUTPase-like_sf"/>
</dbReference>
<evidence type="ECO:0000256" key="2">
    <source>
        <dbReference type="ARBA" id="ARBA00006581"/>
    </source>
</evidence>
<protein>
    <recommendedName>
        <fullName evidence="5">Deoxyuridine 5'-triphosphate nucleotidohydrolase</fullName>
        <shortName evidence="5">dUTPase</shortName>
        <ecNumber evidence="5">3.6.1.23</ecNumber>
    </recommendedName>
    <alternativeName>
        <fullName evidence="5">dUTP pyrophosphatase</fullName>
    </alternativeName>
</protein>
<feature type="domain" description="dUTPase-like" evidence="6">
    <location>
        <begin position="3"/>
        <end position="88"/>
    </location>
</feature>
<dbReference type="EMBL" id="OD565853">
    <property type="protein sequence ID" value="CAD7442773.1"/>
    <property type="molecule type" value="Genomic_DNA"/>
</dbReference>
<evidence type="ECO:0000256" key="3">
    <source>
        <dbReference type="ARBA" id="ARBA00022801"/>
    </source>
</evidence>
<dbReference type="GO" id="GO:0006226">
    <property type="term" value="P:dUMP biosynthetic process"/>
    <property type="evidence" value="ECO:0007669"/>
    <property type="project" value="UniProtKB-UniRule"/>
</dbReference>
<comment type="function">
    <text evidence="5">Involved in nucleotide metabolism via production of dUMP, the immediate precursor of thymidine nucleotides, and decreases the intracellular concentration of dUTP so that uracil cannot be incorporated into DNA.</text>
</comment>
<dbReference type="InterPro" id="IPR008181">
    <property type="entry name" value="dUTPase"/>
</dbReference>
<keyword evidence="4 5" id="KW-0546">Nucleotide metabolism</keyword>
<sequence length="226" mass="25733">MYIILPRGWYGRIYPRSSLDLHYGIDVLARVIDKDYRVLLINHGDVVFIIKRGDKIAQLVCVKIDYPRVEHTDSLYNTQRGEGGFGLSDTTKKNRVMVITAYRDYLETLTNYGRDASETHLVNVMWFLDTPAANGELAASTENKGFATRLDLTHHVDCLRVDSIADDATLRRHKLHHLVQCSPLHLLPLEVGQRVRDKVEQHAALSDLLDKQFFTLVTGSVCNKET</sequence>
<comment type="catalytic activity">
    <reaction evidence="5">
        <text>dUTP + H2O = dUMP + diphosphate + H(+)</text>
        <dbReference type="Rhea" id="RHEA:10248"/>
        <dbReference type="ChEBI" id="CHEBI:15377"/>
        <dbReference type="ChEBI" id="CHEBI:15378"/>
        <dbReference type="ChEBI" id="CHEBI:33019"/>
        <dbReference type="ChEBI" id="CHEBI:61555"/>
        <dbReference type="ChEBI" id="CHEBI:246422"/>
        <dbReference type="EC" id="3.6.1.23"/>
    </reaction>
</comment>
<comment type="similarity">
    <text evidence="2 5">Belongs to the dUTPase family.</text>
</comment>
<dbReference type="SUPFAM" id="SSF51283">
    <property type="entry name" value="dUTPase-like"/>
    <property type="match status" value="1"/>
</dbReference>
<dbReference type="EC" id="3.6.1.23" evidence="5"/>
<evidence type="ECO:0000256" key="5">
    <source>
        <dbReference type="RuleBase" id="RU367024"/>
    </source>
</evidence>
<dbReference type="Gene3D" id="2.70.40.10">
    <property type="match status" value="1"/>
</dbReference>
<dbReference type="UniPathway" id="UPA00610">
    <property type="reaction ID" value="UER00666"/>
</dbReference>
<keyword evidence="3 5" id="KW-0378">Hydrolase</keyword>
<comment type="pathway">
    <text evidence="1 5">Pyrimidine metabolism; dUMP biosynthesis; dUMP from dCTP (dUTP route): step 2/2.</text>
</comment>
<dbReference type="PANTHER" id="PTHR11241:SF0">
    <property type="entry name" value="DEOXYURIDINE 5'-TRIPHOSPHATE NUCLEOTIDOHYDROLASE"/>
    <property type="match status" value="1"/>
</dbReference>
<accession>A0A7R9I263</accession>
<reference evidence="7" key="1">
    <citation type="submission" date="2020-11" db="EMBL/GenBank/DDBJ databases">
        <authorList>
            <person name="Tran Van P."/>
        </authorList>
    </citation>
    <scope>NUCLEOTIDE SEQUENCE</scope>
</reference>
<keyword evidence="5" id="KW-0460">Magnesium</keyword>
<organism evidence="7">
    <name type="scientific">Timema bartmani</name>
    <dbReference type="NCBI Taxonomy" id="61472"/>
    <lineage>
        <taxon>Eukaryota</taxon>
        <taxon>Metazoa</taxon>
        <taxon>Ecdysozoa</taxon>
        <taxon>Arthropoda</taxon>
        <taxon>Hexapoda</taxon>
        <taxon>Insecta</taxon>
        <taxon>Pterygota</taxon>
        <taxon>Neoptera</taxon>
        <taxon>Polyneoptera</taxon>
        <taxon>Phasmatodea</taxon>
        <taxon>Timematodea</taxon>
        <taxon>Timematoidea</taxon>
        <taxon>Timematidae</taxon>
        <taxon>Timema</taxon>
    </lineage>
</organism>
<dbReference type="PANTHER" id="PTHR11241">
    <property type="entry name" value="DEOXYURIDINE 5'-TRIPHOSPHATE NUCLEOTIDOHYDROLASE"/>
    <property type="match status" value="1"/>
</dbReference>
<dbReference type="GO" id="GO:0004170">
    <property type="term" value="F:dUTP diphosphatase activity"/>
    <property type="evidence" value="ECO:0007669"/>
    <property type="project" value="UniProtKB-UniRule"/>
</dbReference>
<dbReference type="Pfam" id="PF00692">
    <property type="entry name" value="dUTPase"/>
    <property type="match status" value="1"/>
</dbReference>
<evidence type="ECO:0000313" key="7">
    <source>
        <dbReference type="EMBL" id="CAD7442773.1"/>
    </source>
</evidence>
<evidence type="ECO:0000256" key="4">
    <source>
        <dbReference type="ARBA" id="ARBA00023080"/>
    </source>
</evidence>
<comment type="cofactor">
    <cofactor evidence="5">
        <name>Mg(2+)</name>
        <dbReference type="ChEBI" id="CHEBI:18420"/>
    </cofactor>
</comment>
<gene>
    <name evidence="7" type="ORF">TBIB3V08_LOCUS5198</name>
</gene>
<evidence type="ECO:0000256" key="1">
    <source>
        <dbReference type="ARBA" id="ARBA00005142"/>
    </source>
</evidence>
<evidence type="ECO:0000259" key="6">
    <source>
        <dbReference type="Pfam" id="PF00692"/>
    </source>
</evidence>
<keyword evidence="5" id="KW-0479">Metal-binding</keyword>
<name>A0A7R9I263_9NEOP</name>
<dbReference type="AlphaFoldDB" id="A0A7R9I263"/>